<name>A0A2N5VE99_9BASI</name>
<comment type="caution">
    <text evidence="1">The sequence shown here is derived from an EMBL/GenBank/DDBJ whole genome shotgun (WGS) entry which is preliminary data.</text>
</comment>
<dbReference type="EMBL" id="PGCI01000024">
    <property type="protein sequence ID" value="PLW48319.1"/>
    <property type="molecule type" value="Genomic_DNA"/>
</dbReference>
<accession>A0A2N5VE99</accession>
<proteinExistence type="predicted"/>
<reference evidence="1 2" key="1">
    <citation type="submission" date="2017-11" db="EMBL/GenBank/DDBJ databases">
        <title>De novo assembly and phasing of dikaryotic genomes from two isolates of Puccinia coronata f. sp. avenae, the causal agent of oat crown rust.</title>
        <authorList>
            <person name="Miller M.E."/>
            <person name="Zhang Y."/>
            <person name="Omidvar V."/>
            <person name="Sperschneider J."/>
            <person name="Schwessinger B."/>
            <person name="Raley C."/>
            <person name="Palmer J.M."/>
            <person name="Garnica D."/>
            <person name="Upadhyaya N."/>
            <person name="Rathjen J."/>
            <person name="Taylor J.M."/>
            <person name="Park R.F."/>
            <person name="Dodds P.N."/>
            <person name="Hirsch C.D."/>
            <person name="Kianian S.F."/>
            <person name="Figueroa M."/>
        </authorList>
    </citation>
    <scope>NUCLEOTIDE SEQUENCE [LARGE SCALE GENOMIC DNA]</scope>
    <source>
        <strain evidence="1">12SD80</strain>
    </source>
</reference>
<gene>
    <name evidence="1" type="ORF">PCASD_02870</name>
</gene>
<dbReference type="AlphaFoldDB" id="A0A2N5VE99"/>
<evidence type="ECO:0000313" key="1">
    <source>
        <dbReference type="EMBL" id="PLW48319.1"/>
    </source>
</evidence>
<dbReference type="Proteomes" id="UP000235392">
    <property type="component" value="Unassembled WGS sequence"/>
</dbReference>
<evidence type="ECO:0000313" key="2">
    <source>
        <dbReference type="Proteomes" id="UP000235392"/>
    </source>
</evidence>
<organism evidence="1 2">
    <name type="scientific">Puccinia coronata f. sp. avenae</name>
    <dbReference type="NCBI Taxonomy" id="200324"/>
    <lineage>
        <taxon>Eukaryota</taxon>
        <taxon>Fungi</taxon>
        <taxon>Dikarya</taxon>
        <taxon>Basidiomycota</taxon>
        <taxon>Pucciniomycotina</taxon>
        <taxon>Pucciniomycetes</taxon>
        <taxon>Pucciniales</taxon>
        <taxon>Pucciniaceae</taxon>
        <taxon>Puccinia</taxon>
    </lineage>
</organism>
<protein>
    <submittedName>
        <fullName evidence="1">Uncharacterized protein</fullName>
    </submittedName>
</protein>
<sequence length="228" mass="24288">MGLDNGVRSRVEPPCLRGLFNMGSDRLFNPMLDNICPMSNNPLDRFFDSFESVAEPCSASSSPSSSPKKAGLEQTGGLLGEDLAEQVICLLGEDLAKQVICLLGKDLTEKVIGLLAELSAGGPACRAQCRRACSPSSVQAGLLSELRAGRPALCHEQVIELFGELFAKQVIGLLGKGLVIGLLAELKTGRPALHKQVIDLLCKFFAKQVIGLLGKELSEQVIVLLGNM</sequence>